<dbReference type="EMBL" id="CM035434">
    <property type="protein sequence ID" value="KAH7292617.1"/>
    <property type="molecule type" value="Genomic_DNA"/>
</dbReference>
<dbReference type="InterPro" id="IPR000222">
    <property type="entry name" value="PP2C_BS"/>
</dbReference>
<comment type="cofactor">
    <cofactor evidence="1">
        <name>Mn(2+)</name>
        <dbReference type="ChEBI" id="CHEBI:29035"/>
    </cofactor>
</comment>
<organism evidence="11 12">
    <name type="scientific">Ceratopteris richardii</name>
    <name type="common">Triangle waterfern</name>
    <dbReference type="NCBI Taxonomy" id="49495"/>
    <lineage>
        <taxon>Eukaryota</taxon>
        <taxon>Viridiplantae</taxon>
        <taxon>Streptophyta</taxon>
        <taxon>Embryophyta</taxon>
        <taxon>Tracheophyta</taxon>
        <taxon>Polypodiopsida</taxon>
        <taxon>Polypodiidae</taxon>
        <taxon>Polypodiales</taxon>
        <taxon>Pteridineae</taxon>
        <taxon>Pteridaceae</taxon>
        <taxon>Parkerioideae</taxon>
        <taxon>Ceratopteris</taxon>
    </lineage>
</organism>
<gene>
    <name evidence="11" type="ORF">KP509_29G077800</name>
</gene>
<evidence type="ECO:0000256" key="9">
    <source>
        <dbReference type="RuleBase" id="RU003465"/>
    </source>
</evidence>
<dbReference type="PROSITE" id="PS51746">
    <property type="entry name" value="PPM_2"/>
    <property type="match status" value="1"/>
</dbReference>
<dbReference type="PANTHER" id="PTHR47992">
    <property type="entry name" value="PROTEIN PHOSPHATASE"/>
    <property type="match status" value="1"/>
</dbReference>
<dbReference type="InterPro" id="IPR036457">
    <property type="entry name" value="PPM-type-like_dom_sf"/>
</dbReference>
<dbReference type="OrthoDB" id="1916053at2759"/>
<keyword evidence="7 9" id="KW-0904">Protein phosphatase</keyword>
<accession>A0A8T2R9N3</accession>
<evidence type="ECO:0000256" key="3">
    <source>
        <dbReference type="ARBA" id="ARBA00013081"/>
    </source>
</evidence>
<keyword evidence="8" id="KW-0464">Manganese</keyword>
<dbReference type="GO" id="GO:0046872">
    <property type="term" value="F:metal ion binding"/>
    <property type="evidence" value="ECO:0007669"/>
    <property type="project" value="UniProtKB-KW"/>
</dbReference>
<evidence type="ECO:0000259" key="10">
    <source>
        <dbReference type="PROSITE" id="PS51746"/>
    </source>
</evidence>
<evidence type="ECO:0000256" key="7">
    <source>
        <dbReference type="ARBA" id="ARBA00022912"/>
    </source>
</evidence>
<dbReference type="Gene3D" id="3.60.40.10">
    <property type="entry name" value="PPM-type phosphatase domain"/>
    <property type="match status" value="1"/>
</dbReference>
<dbReference type="AlphaFoldDB" id="A0A8T2R9N3"/>
<dbReference type="CDD" id="cd00143">
    <property type="entry name" value="PP2Cc"/>
    <property type="match status" value="1"/>
</dbReference>
<evidence type="ECO:0000256" key="6">
    <source>
        <dbReference type="ARBA" id="ARBA00022842"/>
    </source>
</evidence>
<dbReference type="SUPFAM" id="SSF81606">
    <property type="entry name" value="PP2C-like"/>
    <property type="match status" value="1"/>
</dbReference>
<name>A0A8T2R9N3_CERRI</name>
<evidence type="ECO:0000256" key="1">
    <source>
        <dbReference type="ARBA" id="ARBA00001936"/>
    </source>
</evidence>
<comment type="caution">
    <text evidence="11">The sequence shown here is derived from an EMBL/GenBank/DDBJ whole genome shotgun (WGS) entry which is preliminary data.</text>
</comment>
<keyword evidence="5 9" id="KW-0378">Hydrolase</keyword>
<dbReference type="InterPro" id="IPR001932">
    <property type="entry name" value="PPM-type_phosphatase-like_dom"/>
</dbReference>
<comment type="similarity">
    <text evidence="9">Belongs to the PP2C family.</text>
</comment>
<dbReference type="PROSITE" id="PS01032">
    <property type="entry name" value="PPM_1"/>
    <property type="match status" value="1"/>
</dbReference>
<evidence type="ECO:0000256" key="8">
    <source>
        <dbReference type="ARBA" id="ARBA00023211"/>
    </source>
</evidence>
<evidence type="ECO:0000256" key="5">
    <source>
        <dbReference type="ARBA" id="ARBA00022801"/>
    </source>
</evidence>
<dbReference type="GO" id="GO:0004722">
    <property type="term" value="F:protein serine/threonine phosphatase activity"/>
    <property type="evidence" value="ECO:0007669"/>
    <property type="project" value="UniProtKB-EC"/>
</dbReference>
<feature type="domain" description="PPM-type phosphatase" evidence="10">
    <location>
        <begin position="240"/>
        <end position="542"/>
    </location>
</feature>
<dbReference type="Pfam" id="PF00481">
    <property type="entry name" value="PP2C"/>
    <property type="match status" value="1"/>
</dbReference>
<evidence type="ECO:0000313" key="11">
    <source>
        <dbReference type="EMBL" id="KAH7292617.1"/>
    </source>
</evidence>
<dbReference type="EC" id="3.1.3.16" evidence="3"/>
<dbReference type="SMART" id="SM00332">
    <property type="entry name" value="PP2Cc"/>
    <property type="match status" value="1"/>
</dbReference>
<dbReference type="InterPro" id="IPR015655">
    <property type="entry name" value="PP2C"/>
</dbReference>
<evidence type="ECO:0000256" key="2">
    <source>
        <dbReference type="ARBA" id="ARBA00001946"/>
    </source>
</evidence>
<evidence type="ECO:0000313" key="12">
    <source>
        <dbReference type="Proteomes" id="UP000825935"/>
    </source>
</evidence>
<keyword evidence="4" id="KW-0479">Metal-binding</keyword>
<reference evidence="11" key="1">
    <citation type="submission" date="2021-08" db="EMBL/GenBank/DDBJ databases">
        <title>WGS assembly of Ceratopteris richardii.</title>
        <authorList>
            <person name="Marchant D.B."/>
            <person name="Chen G."/>
            <person name="Jenkins J."/>
            <person name="Shu S."/>
            <person name="Leebens-Mack J."/>
            <person name="Grimwood J."/>
            <person name="Schmutz J."/>
            <person name="Soltis P."/>
            <person name="Soltis D."/>
            <person name="Chen Z.-H."/>
        </authorList>
    </citation>
    <scope>NUCLEOTIDE SEQUENCE</scope>
    <source>
        <strain evidence="11">Whitten #5841</strain>
        <tissue evidence="11">Leaf</tissue>
    </source>
</reference>
<protein>
    <recommendedName>
        <fullName evidence="3">protein-serine/threonine phosphatase</fullName>
        <ecNumber evidence="3">3.1.3.16</ecNumber>
    </recommendedName>
</protein>
<proteinExistence type="inferred from homology"/>
<keyword evidence="12" id="KW-1185">Reference proteome</keyword>
<dbReference type="FunFam" id="3.60.40.10:FF:000041">
    <property type="entry name" value="Protein phosphatase 2C 51"/>
    <property type="match status" value="1"/>
</dbReference>
<sequence>MDANNPQTPCLIEKPQTLLGDHLATARRKRREMRLLTKLSCTSPPSTKRSGPRSVYGWSSMHLLDEGVCLKEAGMDDILPFVRCKGYDNQADANGLIRSRSFPPEGWHSSRYVLQISRIGRSSSKINGKSGHFQALNSDAAHGTHSQGNLALQLQSVNEPPLDNLSSSFKVATNPPQEIDIDMGSREVDCRSNEPPKVSTDDLCVDGANAPSKIAEADPSNPCRDAMLDSKQVCQLKSPPSGKVLICGRRREMEDTAVIVPSFARIPKCSFPVELPACHTSDLHFYGVYDGHGGSQASSYCAQRLHHALAEEISQSSMTEASGVAEWQNVMLSCFMKVDKEVGGVCPFGVCDDVDSTAGCCSGSIAPENVGTTAVVTVVSPSQIVLANCGDSRAVLSRAGRAIPLSQDHKPERADETSRIEAAGGRVIAWQGYRVGALLAVSRSIGDRYLKRYVISEPDVVCLERTDEDECLILASDGLWDVIDNETACNVARKCLTSAHGRERRTTAQGYDLASATAAATLVKLACGKGSQDNITVVVVDMRLHRR</sequence>
<keyword evidence="6" id="KW-0460">Magnesium</keyword>
<comment type="cofactor">
    <cofactor evidence="2">
        <name>Mg(2+)</name>
        <dbReference type="ChEBI" id="CHEBI:18420"/>
    </cofactor>
</comment>
<dbReference type="Proteomes" id="UP000825935">
    <property type="component" value="Chromosome 29"/>
</dbReference>
<evidence type="ECO:0000256" key="4">
    <source>
        <dbReference type="ARBA" id="ARBA00022723"/>
    </source>
</evidence>